<comment type="caution">
    <text evidence="2">The sequence shown here is derived from an EMBL/GenBank/DDBJ whole genome shotgun (WGS) entry which is preliminary data.</text>
</comment>
<dbReference type="Pfam" id="PF20008">
    <property type="entry name" value="DUF6429"/>
    <property type="match status" value="1"/>
</dbReference>
<evidence type="ECO:0000313" key="3">
    <source>
        <dbReference type="Proteomes" id="UP000192652"/>
    </source>
</evidence>
<proteinExistence type="predicted"/>
<reference evidence="2 3" key="1">
    <citation type="journal article" date="2017" name="Antonie Van Leeuwenhoek">
        <title>Rhizobium rhizosphaerae sp. nov., a novel species isolated from rice rhizosphere.</title>
        <authorList>
            <person name="Zhao J.J."/>
            <person name="Zhang J."/>
            <person name="Zhang R.J."/>
            <person name="Zhang C.W."/>
            <person name="Yin H.Q."/>
            <person name="Zhang X.X."/>
        </authorList>
    </citation>
    <scope>NUCLEOTIDE SEQUENCE [LARGE SCALE GENOMIC DNA]</scope>
    <source>
        <strain evidence="2 3">RD15</strain>
    </source>
</reference>
<evidence type="ECO:0000259" key="1">
    <source>
        <dbReference type="Pfam" id="PF20008"/>
    </source>
</evidence>
<evidence type="ECO:0000313" key="2">
    <source>
        <dbReference type="EMBL" id="OQP83210.1"/>
    </source>
</evidence>
<dbReference type="EMBL" id="MSPX01000042">
    <property type="protein sequence ID" value="OQP83210.1"/>
    <property type="molecule type" value="Genomic_DNA"/>
</dbReference>
<organism evidence="2 3">
    <name type="scientific">Xaviernesmea rhizosphaerae</name>
    <dbReference type="NCBI Taxonomy" id="1672749"/>
    <lineage>
        <taxon>Bacteria</taxon>
        <taxon>Pseudomonadati</taxon>
        <taxon>Pseudomonadota</taxon>
        <taxon>Alphaproteobacteria</taxon>
        <taxon>Hyphomicrobiales</taxon>
        <taxon>Rhizobiaceae</taxon>
        <taxon>Rhizobium/Agrobacterium group</taxon>
        <taxon>Xaviernesmea</taxon>
    </lineage>
</organism>
<protein>
    <recommendedName>
        <fullName evidence="1">DUF6429 domain-containing protein</fullName>
    </recommendedName>
</protein>
<keyword evidence="3" id="KW-1185">Reference proteome</keyword>
<accession>A0ABX3P6J7</accession>
<dbReference type="RefSeq" id="WP_081177830.1">
    <property type="nucleotide sequence ID" value="NZ_MSPX01000042.1"/>
</dbReference>
<dbReference type="Proteomes" id="UP000192652">
    <property type="component" value="Unassembled WGS sequence"/>
</dbReference>
<sequence length="77" mass="8878">MEIDKHKFDGAVVARLWLTLNDERRAWKAFDWETTDRLQRKGLIGNPASRSKSLMLTDEGLMSSEALFGKLFMRPPP</sequence>
<dbReference type="InterPro" id="IPR045489">
    <property type="entry name" value="DUF6429"/>
</dbReference>
<feature type="domain" description="DUF6429" evidence="1">
    <location>
        <begin position="4"/>
        <end position="73"/>
    </location>
</feature>
<name>A0ABX3P6J7_9HYPH</name>
<gene>
    <name evidence="2" type="ORF">BTR14_22690</name>
</gene>